<keyword evidence="3" id="KW-1185">Reference proteome</keyword>
<comment type="caution">
    <text evidence="2">The sequence shown here is derived from an EMBL/GenBank/DDBJ whole genome shotgun (WGS) entry which is preliminary data.</text>
</comment>
<dbReference type="Proteomes" id="UP001230504">
    <property type="component" value="Unassembled WGS sequence"/>
</dbReference>
<evidence type="ECO:0000313" key="2">
    <source>
        <dbReference type="EMBL" id="KAK1586019.1"/>
    </source>
</evidence>
<accession>A0AAD8PXS4</accession>
<name>A0AAD8PXS4_9PEZI</name>
<dbReference type="EMBL" id="JAHLJV010000039">
    <property type="protein sequence ID" value="KAK1586019.1"/>
    <property type="molecule type" value="Genomic_DNA"/>
</dbReference>
<reference evidence="2" key="1">
    <citation type="submission" date="2021-06" db="EMBL/GenBank/DDBJ databases">
        <title>Comparative genomics, transcriptomics and evolutionary studies reveal genomic signatures of adaptation to plant cell wall in hemibiotrophic fungi.</title>
        <authorList>
            <consortium name="DOE Joint Genome Institute"/>
            <person name="Baroncelli R."/>
            <person name="Diaz J.F."/>
            <person name="Benocci T."/>
            <person name="Peng M."/>
            <person name="Battaglia E."/>
            <person name="Haridas S."/>
            <person name="Andreopoulos W."/>
            <person name="Labutti K."/>
            <person name="Pangilinan J."/>
            <person name="Floch G.L."/>
            <person name="Makela M.R."/>
            <person name="Henrissat B."/>
            <person name="Grigoriev I.V."/>
            <person name="Crouch J.A."/>
            <person name="De Vries R.P."/>
            <person name="Sukno S.A."/>
            <person name="Thon M.R."/>
        </authorList>
    </citation>
    <scope>NUCLEOTIDE SEQUENCE</scope>
    <source>
        <strain evidence="2">CBS 125086</strain>
    </source>
</reference>
<sequence length="112" mass="12040">MACPKAVMAAVVFLNQTQCSPIYQDLCRVRGQVITLALITGVEDGGTLPPLPRQLSRNRRSCVVVSWLLNQTPRGALVLPSRILSAEPGPSPSSTRSNSRNTIMPLAKTDSP</sequence>
<proteinExistence type="predicted"/>
<dbReference type="RefSeq" id="XP_060412987.1">
    <property type="nucleotide sequence ID" value="XM_060551775.1"/>
</dbReference>
<dbReference type="AlphaFoldDB" id="A0AAD8PXS4"/>
<evidence type="ECO:0000256" key="1">
    <source>
        <dbReference type="SAM" id="MobiDB-lite"/>
    </source>
</evidence>
<dbReference type="GeneID" id="85436015"/>
<feature type="region of interest" description="Disordered" evidence="1">
    <location>
        <begin position="83"/>
        <end position="112"/>
    </location>
</feature>
<feature type="compositionally biased region" description="Low complexity" evidence="1">
    <location>
        <begin position="92"/>
        <end position="102"/>
    </location>
</feature>
<gene>
    <name evidence="2" type="ORF">LY79DRAFT_244622</name>
</gene>
<protein>
    <submittedName>
        <fullName evidence="2">Uncharacterized protein</fullName>
    </submittedName>
</protein>
<evidence type="ECO:0000313" key="3">
    <source>
        <dbReference type="Proteomes" id="UP001230504"/>
    </source>
</evidence>
<organism evidence="2 3">
    <name type="scientific">Colletotrichum navitas</name>
    <dbReference type="NCBI Taxonomy" id="681940"/>
    <lineage>
        <taxon>Eukaryota</taxon>
        <taxon>Fungi</taxon>
        <taxon>Dikarya</taxon>
        <taxon>Ascomycota</taxon>
        <taxon>Pezizomycotina</taxon>
        <taxon>Sordariomycetes</taxon>
        <taxon>Hypocreomycetidae</taxon>
        <taxon>Glomerellales</taxon>
        <taxon>Glomerellaceae</taxon>
        <taxon>Colletotrichum</taxon>
        <taxon>Colletotrichum graminicola species complex</taxon>
    </lineage>
</organism>